<evidence type="ECO:0000313" key="3">
    <source>
        <dbReference type="Proteomes" id="UP000625711"/>
    </source>
</evidence>
<evidence type="ECO:0000256" key="1">
    <source>
        <dbReference type="SAM" id="MobiDB-lite"/>
    </source>
</evidence>
<comment type="caution">
    <text evidence="2">The sequence shown here is derived from an EMBL/GenBank/DDBJ whole genome shotgun (WGS) entry which is preliminary data.</text>
</comment>
<name>A0A834IEE2_RHYFE</name>
<reference evidence="2" key="1">
    <citation type="submission" date="2020-08" db="EMBL/GenBank/DDBJ databases">
        <title>Genome sequencing and assembly of the red palm weevil Rhynchophorus ferrugineus.</title>
        <authorList>
            <person name="Dias G.B."/>
            <person name="Bergman C.M."/>
            <person name="Manee M."/>
        </authorList>
    </citation>
    <scope>NUCLEOTIDE SEQUENCE</scope>
    <source>
        <strain evidence="2">AA-2017</strain>
        <tissue evidence="2">Whole larva</tissue>
    </source>
</reference>
<feature type="compositionally biased region" description="Polar residues" evidence="1">
    <location>
        <begin position="8"/>
        <end position="17"/>
    </location>
</feature>
<proteinExistence type="predicted"/>
<evidence type="ECO:0000313" key="2">
    <source>
        <dbReference type="EMBL" id="KAF7279249.1"/>
    </source>
</evidence>
<protein>
    <submittedName>
        <fullName evidence="2">Uncharacterized protein</fullName>
    </submittedName>
</protein>
<dbReference type="EMBL" id="JAACXV010000372">
    <property type="protein sequence ID" value="KAF7279249.1"/>
    <property type="molecule type" value="Genomic_DNA"/>
</dbReference>
<sequence length="96" mass="10583">MFQEHNTHSSGLSSTALLRNKGPISSRPGMVLAADRVWIKGLPSGGTTSTMPPLPRRNRPCRAQIDQFNNRKRCSKVVGCFSDVHGWKTKCAALYV</sequence>
<gene>
    <name evidence="2" type="ORF">GWI33_007516</name>
</gene>
<feature type="region of interest" description="Disordered" evidence="1">
    <location>
        <begin position="1"/>
        <end position="23"/>
    </location>
</feature>
<dbReference type="AlphaFoldDB" id="A0A834IEE2"/>
<keyword evidence="3" id="KW-1185">Reference proteome</keyword>
<accession>A0A834IEE2</accession>
<organism evidence="2 3">
    <name type="scientific">Rhynchophorus ferrugineus</name>
    <name type="common">Red palm weevil</name>
    <name type="synonym">Curculio ferrugineus</name>
    <dbReference type="NCBI Taxonomy" id="354439"/>
    <lineage>
        <taxon>Eukaryota</taxon>
        <taxon>Metazoa</taxon>
        <taxon>Ecdysozoa</taxon>
        <taxon>Arthropoda</taxon>
        <taxon>Hexapoda</taxon>
        <taxon>Insecta</taxon>
        <taxon>Pterygota</taxon>
        <taxon>Neoptera</taxon>
        <taxon>Endopterygota</taxon>
        <taxon>Coleoptera</taxon>
        <taxon>Polyphaga</taxon>
        <taxon>Cucujiformia</taxon>
        <taxon>Curculionidae</taxon>
        <taxon>Dryophthorinae</taxon>
        <taxon>Rhynchophorus</taxon>
    </lineage>
</organism>
<dbReference type="Proteomes" id="UP000625711">
    <property type="component" value="Unassembled WGS sequence"/>
</dbReference>